<evidence type="ECO:0000256" key="2">
    <source>
        <dbReference type="SAM" id="MobiDB-lite"/>
    </source>
</evidence>
<sequence length="770" mass="86776">MASILTGASNITISGGTFSIHQDNSNETGRKSALHPLSQAAAHSALHDAPTRTDQSRCHQHTRTNVLDHLERWAQGICHEGAPIFWLHGGAGAGKSAVMQTLAERCVAQRLALGSFFFSRSDPARNTAEVLIPTLAYQLGQRFPASMDVLGPIIHQDPLIFKKSLQVQVLTLLVCPLQHLVELGVISNAPQAPRIFLIDGLDECDDTIQQQAIVQAVAAVCHEHRIPVKFLIASRPELAISSSFEWYKEENRVLGAISLSKDPDAENDIYRFIEDEFRDIRWKHPFKKMIPPEWPDLYDINRIVWKSSSHFIYASTAMKYIWMAKENPIRSLQVVLGLEVSRTIAPFSELDALYHHILRSAAHIDKVLQILAHCLVSHFPKSSSAISFFLDISKDDLSIFMADVTPLATLVKPEQPSAYPEDDDAVKILHASLGDFLFNQFRSGSLYIDRAAFLASKVEICFQLLDLRPIKPELLGYKSGVWENMRYQALKNQVNQTIQQAGQLSATQEVLRQYNLIKFYRWQLSCIKYIAGSISELLCDLLTFFLSVRSLESHEAVPLYSAYVDDFPNLLRYHISLKSTPVAAAIFTLVSIGHPTQTLCRALESHLDSKFPWYVDMLKSALRALSTAEFALILHNIDTPPERLAVAAEAVLGYLFDARVWPHASQSVYATQQQVLEQFVVLLSLIDTLLWLLPKAGFSWKILRYSKRQLLGDGPLKIDQNRISQVEKCLDEYTSRVQDVKLEELRKRIEAGDVTALIEKAHMLYLDDQD</sequence>
<dbReference type="SUPFAM" id="SSF52540">
    <property type="entry name" value="P-loop containing nucleoside triphosphate hydrolases"/>
    <property type="match status" value="1"/>
</dbReference>
<protein>
    <recommendedName>
        <fullName evidence="3">Nephrocystin 3-like N-terminal domain-containing protein</fullName>
    </recommendedName>
</protein>
<comment type="caution">
    <text evidence="4">The sequence shown here is derived from an EMBL/GenBank/DDBJ whole genome shotgun (WGS) entry which is preliminary data.</text>
</comment>
<evidence type="ECO:0000259" key="3">
    <source>
        <dbReference type="Pfam" id="PF24883"/>
    </source>
</evidence>
<feature type="compositionally biased region" description="Basic and acidic residues" evidence="2">
    <location>
        <begin position="45"/>
        <end position="57"/>
    </location>
</feature>
<name>A0A8H5B8D6_9AGAR</name>
<keyword evidence="1" id="KW-0677">Repeat</keyword>
<reference evidence="4 5" key="1">
    <citation type="journal article" date="2020" name="ISME J.">
        <title>Uncovering the hidden diversity of litter-decomposition mechanisms in mushroom-forming fungi.</title>
        <authorList>
            <person name="Floudas D."/>
            <person name="Bentzer J."/>
            <person name="Ahren D."/>
            <person name="Johansson T."/>
            <person name="Persson P."/>
            <person name="Tunlid A."/>
        </authorList>
    </citation>
    <scope>NUCLEOTIDE SEQUENCE [LARGE SCALE GENOMIC DNA]</scope>
    <source>
        <strain evidence="4 5">CBS 101986</strain>
    </source>
</reference>
<feature type="domain" description="Nephrocystin 3-like N-terminal" evidence="3">
    <location>
        <begin position="71"/>
        <end position="235"/>
    </location>
</feature>
<dbReference type="OrthoDB" id="194358at2759"/>
<dbReference type="Pfam" id="PF24883">
    <property type="entry name" value="NPHP3_N"/>
    <property type="match status" value="1"/>
</dbReference>
<evidence type="ECO:0000313" key="5">
    <source>
        <dbReference type="Proteomes" id="UP000567179"/>
    </source>
</evidence>
<evidence type="ECO:0000313" key="4">
    <source>
        <dbReference type="EMBL" id="KAF5318497.1"/>
    </source>
</evidence>
<keyword evidence="5" id="KW-1185">Reference proteome</keyword>
<dbReference type="Proteomes" id="UP000567179">
    <property type="component" value="Unassembled WGS sequence"/>
</dbReference>
<gene>
    <name evidence="4" type="ORF">D9619_011037</name>
</gene>
<proteinExistence type="predicted"/>
<evidence type="ECO:0000256" key="1">
    <source>
        <dbReference type="ARBA" id="ARBA00022737"/>
    </source>
</evidence>
<dbReference type="PANTHER" id="PTHR10039">
    <property type="entry name" value="AMELOGENIN"/>
    <property type="match status" value="1"/>
</dbReference>
<dbReference type="InterPro" id="IPR027417">
    <property type="entry name" value="P-loop_NTPase"/>
</dbReference>
<dbReference type="InterPro" id="IPR056884">
    <property type="entry name" value="NPHP3-like_N"/>
</dbReference>
<dbReference type="EMBL" id="JAACJJ010000030">
    <property type="protein sequence ID" value="KAF5318497.1"/>
    <property type="molecule type" value="Genomic_DNA"/>
</dbReference>
<dbReference type="AlphaFoldDB" id="A0A8H5B8D6"/>
<accession>A0A8H5B8D6</accession>
<dbReference type="PANTHER" id="PTHR10039:SF14">
    <property type="entry name" value="NACHT DOMAIN-CONTAINING PROTEIN"/>
    <property type="match status" value="1"/>
</dbReference>
<organism evidence="4 5">
    <name type="scientific">Psilocybe cf. subviscida</name>
    <dbReference type="NCBI Taxonomy" id="2480587"/>
    <lineage>
        <taxon>Eukaryota</taxon>
        <taxon>Fungi</taxon>
        <taxon>Dikarya</taxon>
        <taxon>Basidiomycota</taxon>
        <taxon>Agaricomycotina</taxon>
        <taxon>Agaricomycetes</taxon>
        <taxon>Agaricomycetidae</taxon>
        <taxon>Agaricales</taxon>
        <taxon>Agaricineae</taxon>
        <taxon>Strophariaceae</taxon>
        <taxon>Psilocybe</taxon>
    </lineage>
</organism>
<feature type="region of interest" description="Disordered" evidence="2">
    <location>
        <begin position="39"/>
        <end position="58"/>
    </location>
</feature>